<keyword evidence="5 7" id="KW-1133">Transmembrane helix</keyword>
<dbReference type="EMBL" id="JAPDFW010000082">
    <property type="protein sequence ID" value="KAJ5072165.1"/>
    <property type="molecule type" value="Genomic_DNA"/>
</dbReference>
<dbReference type="PANTHER" id="PTHR10778">
    <property type="entry name" value="SOLUTE CARRIER FAMILY 35 MEMBER B"/>
    <property type="match status" value="1"/>
</dbReference>
<dbReference type="Proteomes" id="UP001149090">
    <property type="component" value="Unassembled WGS sequence"/>
</dbReference>
<dbReference type="OMA" id="NPFTGWH"/>
<feature type="transmembrane region" description="Helical" evidence="7">
    <location>
        <begin position="98"/>
        <end position="116"/>
    </location>
</feature>
<feature type="transmembrane region" description="Helical" evidence="7">
    <location>
        <begin position="70"/>
        <end position="92"/>
    </location>
</feature>
<dbReference type="PANTHER" id="PTHR10778:SF4">
    <property type="entry name" value="NUCLEOTIDE SUGAR TRANSPORTER SLC35B4"/>
    <property type="match status" value="1"/>
</dbReference>
<feature type="transmembrane region" description="Helical" evidence="7">
    <location>
        <begin position="310"/>
        <end position="328"/>
    </location>
</feature>
<protein>
    <submittedName>
        <fullName evidence="8">Udp-xylose and udp-n-acetylglucosamine transporter</fullName>
    </submittedName>
</protein>
<keyword evidence="6 7" id="KW-0472">Membrane</keyword>
<dbReference type="OrthoDB" id="999962at2759"/>
<feature type="transmembrane region" description="Helical" evidence="7">
    <location>
        <begin position="255"/>
        <end position="274"/>
    </location>
</feature>
<dbReference type="GO" id="GO:0000139">
    <property type="term" value="C:Golgi membrane"/>
    <property type="evidence" value="ECO:0007669"/>
    <property type="project" value="TreeGrafter"/>
</dbReference>
<feature type="transmembrane region" description="Helical" evidence="7">
    <location>
        <begin position="33"/>
        <end position="50"/>
    </location>
</feature>
<dbReference type="GO" id="GO:0005462">
    <property type="term" value="F:UDP-N-acetylglucosamine transmembrane transporter activity"/>
    <property type="evidence" value="ECO:0007669"/>
    <property type="project" value="TreeGrafter"/>
</dbReference>
<evidence type="ECO:0000256" key="6">
    <source>
        <dbReference type="ARBA" id="ARBA00023136"/>
    </source>
</evidence>
<feature type="transmembrane region" description="Helical" evidence="7">
    <location>
        <begin position="203"/>
        <end position="219"/>
    </location>
</feature>
<dbReference type="PROSITE" id="PS51257">
    <property type="entry name" value="PROKAR_LIPOPROTEIN"/>
    <property type="match status" value="1"/>
</dbReference>
<proteinExistence type="predicted"/>
<gene>
    <name evidence="8" type="ORF">M0811_09545</name>
</gene>
<evidence type="ECO:0000256" key="5">
    <source>
        <dbReference type="ARBA" id="ARBA00022989"/>
    </source>
</evidence>
<evidence type="ECO:0000256" key="3">
    <source>
        <dbReference type="ARBA" id="ARBA00022597"/>
    </source>
</evidence>
<keyword evidence="9" id="KW-1185">Reference proteome</keyword>
<comment type="subcellular location">
    <subcellularLocation>
        <location evidence="1">Endomembrane system</location>
        <topology evidence="1">Multi-pass membrane protein</topology>
    </subcellularLocation>
</comment>
<dbReference type="GO" id="GO:0005789">
    <property type="term" value="C:endoplasmic reticulum membrane"/>
    <property type="evidence" value="ECO:0007669"/>
    <property type="project" value="TreeGrafter"/>
</dbReference>
<accession>A0A9Q0LHX3</accession>
<evidence type="ECO:0000256" key="7">
    <source>
        <dbReference type="SAM" id="Phobius"/>
    </source>
</evidence>
<evidence type="ECO:0000256" key="4">
    <source>
        <dbReference type="ARBA" id="ARBA00022692"/>
    </source>
</evidence>
<keyword evidence="2" id="KW-0813">Transport</keyword>
<keyword evidence="3" id="KW-0762">Sugar transport</keyword>
<dbReference type="AlphaFoldDB" id="A0A9Q0LHX3"/>
<reference evidence="8" key="1">
    <citation type="submission" date="2022-10" db="EMBL/GenBank/DDBJ databases">
        <title>Novel sulphate-reducing endosymbionts in the free-living metamonad Anaeramoeba.</title>
        <authorList>
            <person name="Jerlstrom-Hultqvist J."/>
            <person name="Cepicka I."/>
            <person name="Gallot-Lavallee L."/>
            <person name="Salas-Leiva D."/>
            <person name="Curtis B.A."/>
            <person name="Zahonova K."/>
            <person name="Pipaliya S."/>
            <person name="Dacks J."/>
            <person name="Roger A.J."/>
        </authorList>
    </citation>
    <scope>NUCLEOTIDE SEQUENCE</scope>
    <source>
        <strain evidence="8">BMAN</strain>
    </source>
</reference>
<evidence type="ECO:0000313" key="9">
    <source>
        <dbReference type="Proteomes" id="UP001149090"/>
    </source>
</evidence>
<organism evidence="8 9">
    <name type="scientific">Anaeramoeba ignava</name>
    <name type="common">Anaerobic marine amoeba</name>
    <dbReference type="NCBI Taxonomy" id="1746090"/>
    <lineage>
        <taxon>Eukaryota</taxon>
        <taxon>Metamonada</taxon>
        <taxon>Anaeramoebidae</taxon>
        <taxon>Anaeramoeba</taxon>
    </lineage>
</organism>
<dbReference type="InterPro" id="IPR037185">
    <property type="entry name" value="EmrE-like"/>
</dbReference>
<evidence type="ECO:0000256" key="2">
    <source>
        <dbReference type="ARBA" id="ARBA00022448"/>
    </source>
</evidence>
<dbReference type="SUPFAM" id="SSF103481">
    <property type="entry name" value="Multidrug resistance efflux transporter EmrE"/>
    <property type="match status" value="1"/>
</dbReference>
<evidence type="ECO:0000313" key="8">
    <source>
        <dbReference type="EMBL" id="KAJ5072165.1"/>
    </source>
</evidence>
<dbReference type="InterPro" id="IPR013657">
    <property type="entry name" value="SCL35B1-4/HUT1"/>
</dbReference>
<feature type="transmembrane region" description="Helical" evidence="7">
    <location>
        <begin position="125"/>
        <end position="143"/>
    </location>
</feature>
<sequence>MEFKLFFLFLQILSGCGINNIALEFILKLDSKCGIFLTFFELSSIAIVNLPRIISKYLQGKGAKIPFKSFLPLVGTFFLLSITNNIAYAFSIPVPLHMIFRSASLITNALLRFLILNEKINLKQLFALIFVSFGTFTASFSSYKLSKQQNINNINNIIIESEQKPGNFLIGVFFLFVVLFMSAFLGVLQEITYKKYGRYPEEVLYFSHSLSVPLFIPFYKNIYSHIKIFNKSKPFIFSDEMISIIPSFISQIPRLWIFFFINILTYHFCIRGVYQISSITDSLTTTFMLSVRKFISILISVLYFRNVFTFYHWISTILVFSGSIFYVIGKMENNQKKEIKKSN</sequence>
<evidence type="ECO:0000256" key="1">
    <source>
        <dbReference type="ARBA" id="ARBA00004127"/>
    </source>
</evidence>
<feature type="transmembrane region" description="Helical" evidence="7">
    <location>
        <begin position="168"/>
        <end position="191"/>
    </location>
</feature>
<name>A0A9Q0LHX3_ANAIG</name>
<comment type="caution">
    <text evidence="8">The sequence shown here is derived from an EMBL/GenBank/DDBJ whole genome shotgun (WGS) entry which is preliminary data.</text>
</comment>
<dbReference type="Pfam" id="PF08449">
    <property type="entry name" value="UAA"/>
    <property type="match status" value="1"/>
</dbReference>
<dbReference type="GO" id="GO:0005464">
    <property type="term" value="F:UDP-xylose transmembrane transporter activity"/>
    <property type="evidence" value="ECO:0007669"/>
    <property type="project" value="TreeGrafter"/>
</dbReference>
<keyword evidence="4 7" id="KW-0812">Transmembrane</keyword>